<protein>
    <submittedName>
        <fullName evidence="1">Uncharacterized protein</fullName>
    </submittedName>
</protein>
<keyword evidence="2" id="KW-1185">Reference proteome</keyword>
<evidence type="ECO:0000313" key="1">
    <source>
        <dbReference type="EMBL" id="GGJ98035.1"/>
    </source>
</evidence>
<gene>
    <name evidence="1" type="ORF">GCM10007043_09970</name>
</gene>
<proteinExistence type="predicted"/>
<dbReference type="AlphaFoldDB" id="A0A8J3BCL0"/>
<sequence>MITAVTGTMAPDALRMRDGRARPISRKIKKFARFAPVSDGVERARVAFPLAIFAQT</sequence>
<name>A0A8J3BCL0_9BACI</name>
<reference evidence="1" key="2">
    <citation type="submission" date="2020-09" db="EMBL/GenBank/DDBJ databases">
        <authorList>
            <person name="Sun Q."/>
            <person name="Ohkuma M."/>
        </authorList>
    </citation>
    <scope>NUCLEOTIDE SEQUENCE</scope>
    <source>
        <strain evidence="1">JCM 14719</strain>
    </source>
</reference>
<evidence type="ECO:0000313" key="2">
    <source>
        <dbReference type="Proteomes" id="UP000637720"/>
    </source>
</evidence>
<dbReference type="EMBL" id="BMOF01000014">
    <property type="protein sequence ID" value="GGJ98035.1"/>
    <property type="molecule type" value="Genomic_DNA"/>
</dbReference>
<dbReference type="Proteomes" id="UP000637720">
    <property type="component" value="Unassembled WGS sequence"/>
</dbReference>
<reference evidence="1" key="1">
    <citation type="journal article" date="2014" name="Int. J. Syst. Evol. Microbiol.">
        <title>Complete genome sequence of Corynebacterium casei LMG S-19264T (=DSM 44701T), isolated from a smear-ripened cheese.</title>
        <authorList>
            <consortium name="US DOE Joint Genome Institute (JGI-PGF)"/>
            <person name="Walter F."/>
            <person name="Albersmeier A."/>
            <person name="Kalinowski J."/>
            <person name="Ruckert C."/>
        </authorList>
    </citation>
    <scope>NUCLEOTIDE SEQUENCE</scope>
    <source>
        <strain evidence="1">JCM 14719</strain>
    </source>
</reference>
<organism evidence="1 2">
    <name type="scientific">Calditerricola satsumensis</name>
    <dbReference type="NCBI Taxonomy" id="373054"/>
    <lineage>
        <taxon>Bacteria</taxon>
        <taxon>Bacillati</taxon>
        <taxon>Bacillota</taxon>
        <taxon>Bacilli</taxon>
        <taxon>Bacillales</taxon>
        <taxon>Bacillaceae</taxon>
        <taxon>Calditerricola</taxon>
    </lineage>
</organism>
<dbReference type="RefSeq" id="WP_157057820.1">
    <property type="nucleotide sequence ID" value="NZ_BMOF01000014.1"/>
</dbReference>
<comment type="caution">
    <text evidence="1">The sequence shown here is derived from an EMBL/GenBank/DDBJ whole genome shotgun (WGS) entry which is preliminary data.</text>
</comment>
<accession>A0A8J3BCL0</accession>